<organism evidence="2 3">
    <name type="scientific">Taxus chinensis</name>
    <name type="common">Chinese yew</name>
    <name type="synonym">Taxus wallichiana var. chinensis</name>
    <dbReference type="NCBI Taxonomy" id="29808"/>
    <lineage>
        <taxon>Eukaryota</taxon>
        <taxon>Viridiplantae</taxon>
        <taxon>Streptophyta</taxon>
        <taxon>Embryophyta</taxon>
        <taxon>Tracheophyta</taxon>
        <taxon>Spermatophyta</taxon>
        <taxon>Pinopsida</taxon>
        <taxon>Pinidae</taxon>
        <taxon>Conifers II</taxon>
        <taxon>Cupressales</taxon>
        <taxon>Taxaceae</taxon>
        <taxon>Taxus</taxon>
    </lineage>
</organism>
<name>A0AA38LA77_TAXCH</name>
<sequence>MEIFPGLPEEIGRECLLRVAYKFHRKLRGVCRKWKTVVNSSEYKEEQVRRGICEELVETIPMSASEFPTIAVLNMVSVNGNLIFVRASEEVMIVYNFKEGRWMKRETFPGTNAHSFASAVSPAAEIFIA</sequence>
<dbReference type="PANTHER" id="PTHR46407">
    <property type="entry name" value="OS02G0208700 PROTEIN"/>
    <property type="match status" value="1"/>
</dbReference>
<evidence type="ECO:0000313" key="3">
    <source>
        <dbReference type="Proteomes" id="UP000824469"/>
    </source>
</evidence>
<dbReference type="CDD" id="cd22152">
    <property type="entry name" value="F-box_AtAFR-like"/>
    <property type="match status" value="1"/>
</dbReference>
<dbReference type="InterPro" id="IPR001810">
    <property type="entry name" value="F-box_dom"/>
</dbReference>
<dbReference type="GO" id="GO:2000762">
    <property type="term" value="P:regulation of phenylpropanoid metabolic process"/>
    <property type="evidence" value="ECO:0007669"/>
    <property type="project" value="InterPro"/>
</dbReference>
<keyword evidence="3" id="KW-1185">Reference proteome</keyword>
<gene>
    <name evidence="2" type="ORF">KI387_022762</name>
</gene>
<protein>
    <recommendedName>
        <fullName evidence="1">F-box domain-containing protein</fullName>
    </recommendedName>
</protein>
<dbReference type="SMART" id="SM00256">
    <property type="entry name" value="FBOX"/>
    <property type="match status" value="1"/>
</dbReference>
<accession>A0AA38LA77</accession>
<comment type="caution">
    <text evidence="2">The sequence shown here is derived from an EMBL/GenBank/DDBJ whole genome shotgun (WGS) entry which is preliminary data.</text>
</comment>
<dbReference type="InterPro" id="IPR044595">
    <property type="entry name" value="KMD1-4"/>
</dbReference>
<dbReference type="EMBL" id="JAHRHJ020000005">
    <property type="protein sequence ID" value="KAH9314135.1"/>
    <property type="molecule type" value="Genomic_DNA"/>
</dbReference>
<feature type="domain" description="F-box" evidence="1">
    <location>
        <begin position="7"/>
        <end position="47"/>
    </location>
</feature>
<dbReference type="PANTHER" id="PTHR46407:SF3">
    <property type="entry name" value="OS02G0208700 PROTEIN"/>
    <property type="match status" value="1"/>
</dbReference>
<reference evidence="2 3" key="1">
    <citation type="journal article" date="2021" name="Nat. Plants">
        <title>The Taxus genome provides insights into paclitaxel biosynthesis.</title>
        <authorList>
            <person name="Xiong X."/>
            <person name="Gou J."/>
            <person name="Liao Q."/>
            <person name="Li Y."/>
            <person name="Zhou Q."/>
            <person name="Bi G."/>
            <person name="Li C."/>
            <person name="Du R."/>
            <person name="Wang X."/>
            <person name="Sun T."/>
            <person name="Guo L."/>
            <person name="Liang H."/>
            <person name="Lu P."/>
            <person name="Wu Y."/>
            <person name="Zhang Z."/>
            <person name="Ro D.K."/>
            <person name="Shang Y."/>
            <person name="Huang S."/>
            <person name="Yan J."/>
        </authorList>
    </citation>
    <scope>NUCLEOTIDE SEQUENCE [LARGE SCALE GENOMIC DNA]</scope>
    <source>
        <strain evidence="2">Ta-2019</strain>
    </source>
</reference>
<dbReference type="AlphaFoldDB" id="A0AA38LA77"/>
<proteinExistence type="predicted"/>
<dbReference type="SUPFAM" id="SSF81383">
    <property type="entry name" value="F-box domain"/>
    <property type="match status" value="1"/>
</dbReference>
<evidence type="ECO:0000313" key="2">
    <source>
        <dbReference type="EMBL" id="KAH9314135.1"/>
    </source>
</evidence>
<evidence type="ECO:0000259" key="1">
    <source>
        <dbReference type="SMART" id="SM00256"/>
    </source>
</evidence>
<dbReference type="GO" id="GO:0080037">
    <property type="term" value="P:negative regulation of cytokinin-activated signaling pathway"/>
    <property type="evidence" value="ECO:0007669"/>
    <property type="project" value="InterPro"/>
</dbReference>
<dbReference type="Proteomes" id="UP000824469">
    <property type="component" value="Unassembled WGS sequence"/>
</dbReference>
<dbReference type="Pfam" id="PF00646">
    <property type="entry name" value="F-box"/>
    <property type="match status" value="1"/>
</dbReference>
<dbReference type="InterPro" id="IPR036047">
    <property type="entry name" value="F-box-like_dom_sf"/>
</dbReference>